<dbReference type="InterPro" id="IPR027417">
    <property type="entry name" value="P-loop_NTPase"/>
</dbReference>
<evidence type="ECO:0000313" key="5">
    <source>
        <dbReference type="Proteomes" id="UP000039046"/>
    </source>
</evidence>
<organism evidence="4 5">
    <name type="scientific">[Torrubiella] hemipterigena</name>
    <dbReference type="NCBI Taxonomy" id="1531966"/>
    <lineage>
        <taxon>Eukaryota</taxon>
        <taxon>Fungi</taxon>
        <taxon>Dikarya</taxon>
        <taxon>Ascomycota</taxon>
        <taxon>Pezizomycotina</taxon>
        <taxon>Sordariomycetes</taxon>
        <taxon>Hypocreomycetidae</taxon>
        <taxon>Hypocreales</taxon>
        <taxon>Clavicipitaceae</taxon>
        <taxon>Clavicipitaceae incertae sedis</taxon>
        <taxon>'Torrubiella' clade</taxon>
    </lineage>
</organism>
<name>A0A0A1TLU7_9HYPO</name>
<evidence type="ECO:0000256" key="3">
    <source>
        <dbReference type="PIRSR" id="PIRSR606689-1"/>
    </source>
</evidence>
<accession>A0A0A1TLU7</accession>
<dbReference type="Proteomes" id="UP000039046">
    <property type="component" value="Unassembled WGS sequence"/>
</dbReference>
<feature type="binding site" evidence="3">
    <location>
        <begin position="118"/>
        <end position="121"/>
    </location>
    <ligand>
        <name>GTP</name>
        <dbReference type="ChEBI" id="CHEBI:37565"/>
    </ligand>
</feature>
<dbReference type="SUPFAM" id="SSF52540">
    <property type="entry name" value="P-loop containing nucleoside triphosphate hydrolases"/>
    <property type="match status" value="1"/>
</dbReference>
<reference evidence="4 5" key="1">
    <citation type="journal article" date="2015" name="Genome Announc.">
        <title>Draft Genome Sequence and Gene Annotation of the Entomopathogenic Fungus Verticillium hemipterigenum.</title>
        <authorList>
            <person name="Horn F."/>
            <person name="Habel A."/>
            <person name="Scharf D.H."/>
            <person name="Dworschak J."/>
            <person name="Brakhage A.A."/>
            <person name="Guthke R."/>
            <person name="Hertweck C."/>
            <person name="Linde J."/>
        </authorList>
    </citation>
    <scope>NUCLEOTIDE SEQUENCE [LARGE SCALE GENOMIC DNA]</scope>
</reference>
<proteinExistence type="predicted"/>
<dbReference type="Pfam" id="PF00025">
    <property type="entry name" value="Arf"/>
    <property type="match status" value="1"/>
</dbReference>
<protein>
    <submittedName>
        <fullName evidence="4">Uncharacterized protein</fullName>
    </submittedName>
</protein>
<dbReference type="Gene3D" id="3.40.50.300">
    <property type="entry name" value="P-loop containing nucleotide triphosphate hydrolases"/>
    <property type="match status" value="1"/>
</dbReference>
<dbReference type="EMBL" id="CDHN01000004">
    <property type="protein sequence ID" value="CEJ91843.1"/>
    <property type="molecule type" value="Genomic_DNA"/>
</dbReference>
<dbReference type="AlphaFoldDB" id="A0A0A1TLU7"/>
<dbReference type="STRING" id="1531966.A0A0A1TLU7"/>
<dbReference type="OrthoDB" id="3524701at2759"/>
<dbReference type="HOGENOM" id="CLU_122055_0_0_1"/>
<evidence type="ECO:0000256" key="2">
    <source>
        <dbReference type="ARBA" id="ARBA00023134"/>
    </source>
</evidence>
<gene>
    <name evidence="4" type="ORF">VHEMI07531</name>
</gene>
<keyword evidence="5" id="KW-1185">Reference proteome</keyword>
<dbReference type="GO" id="GO:0005525">
    <property type="term" value="F:GTP binding"/>
    <property type="evidence" value="ECO:0007669"/>
    <property type="project" value="UniProtKB-KW"/>
</dbReference>
<sequence>MTTKSLNIIGDDGAGKKTLGGCLIHKCGLQLPRLEELERSGVSQFREITSFYDNKGYAKSFHGPTGQYVIQNSPVCDVAFWVVDASEPNNWATSAQKLESLLSSDALRPTEKLFILVNKMDLVDWSEQTFKNILEVFNARSITNNRAYILPISSLKGENMLESPEACSWITHASKSQQSQLNVSEQPLLHLL</sequence>
<keyword evidence="1 3" id="KW-0547">Nucleotide-binding</keyword>
<keyword evidence="2 3" id="KW-0342">GTP-binding</keyword>
<dbReference type="GO" id="GO:0003924">
    <property type="term" value="F:GTPase activity"/>
    <property type="evidence" value="ECO:0007669"/>
    <property type="project" value="InterPro"/>
</dbReference>
<dbReference type="InterPro" id="IPR006689">
    <property type="entry name" value="Small_GTPase_ARF/SAR"/>
</dbReference>
<evidence type="ECO:0000256" key="1">
    <source>
        <dbReference type="ARBA" id="ARBA00022741"/>
    </source>
</evidence>
<evidence type="ECO:0000313" key="4">
    <source>
        <dbReference type="EMBL" id="CEJ91843.1"/>
    </source>
</evidence>